<evidence type="ECO:0000256" key="1">
    <source>
        <dbReference type="SAM" id="Phobius"/>
    </source>
</evidence>
<evidence type="ECO:0000313" key="2">
    <source>
        <dbReference type="EMBL" id="SEC86002.1"/>
    </source>
</evidence>
<dbReference type="Proteomes" id="UP000242849">
    <property type="component" value="Unassembled WGS sequence"/>
</dbReference>
<keyword evidence="1" id="KW-0812">Transmembrane</keyword>
<dbReference type="RefSeq" id="WP_090378795.1">
    <property type="nucleotide sequence ID" value="NZ_CP156749.1"/>
</dbReference>
<feature type="transmembrane region" description="Helical" evidence="1">
    <location>
        <begin position="104"/>
        <end position="125"/>
    </location>
</feature>
<protein>
    <recommendedName>
        <fullName evidence="4">Inner membrane protein</fullName>
    </recommendedName>
</protein>
<proteinExistence type="predicted"/>
<dbReference type="AlphaFoldDB" id="A0A1H4VY05"/>
<reference evidence="3" key="1">
    <citation type="submission" date="2016-10" db="EMBL/GenBank/DDBJ databases">
        <authorList>
            <person name="Varghese N."/>
            <person name="Submissions S."/>
        </authorList>
    </citation>
    <scope>NUCLEOTIDE SEQUENCE [LARGE SCALE GENOMIC DNA]</scope>
    <source>
        <strain evidence="3">DSM 12111</strain>
    </source>
</reference>
<evidence type="ECO:0008006" key="4">
    <source>
        <dbReference type="Google" id="ProtNLM"/>
    </source>
</evidence>
<accession>A0A1H4VY05</accession>
<feature type="transmembrane region" description="Helical" evidence="1">
    <location>
        <begin position="12"/>
        <end position="32"/>
    </location>
</feature>
<keyword evidence="1" id="KW-0472">Membrane</keyword>
<feature type="transmembrane region" description="Helical" evidence="1">
    <location>
        <begin position="44"/>
        <end position="63"/>
    </location>
</feature>
<organism evidence="2 3">
    <name type="scientific">Pseudomonas anguilliseptica</name>
    <dbReference type="NCBI Taxonomy" id="53406"/>
    <lineage>
        <taxon>Bacteria</taxon>
        <taxon>Pseudomonadati</taxon>
        <taxon>Pseudomonadota</taxon>
        <taxon>Gammaproteobacteria</taxon>
        <taxon>Pseudomonadales</taxon>
        <taxon>Pseudomonadaceae</taxon>
        <taxon>Pseudomonas</taxon>
    </lineage>
</organism>
<keyword evidence="3" id="KW-1185">Reference proteome</keyword>
<sequence length="142" mass="15242">MTTLQPSLLLRRALLADGLVGVATAAQILLLADWLSSLLALPRELLIGAALVLLPLATFLLWLSRRESMSRASVYSVLGLNALWVLHSGLLLLSGWIAPNLLGYAFVIVQAIAVLVFIELEWLGLKRSQVVPSAFTQASVGA</sequence>
<dbReference type="EMBL" id="FNSC01000001">
    <property type="protein sequence ID" value="SEC86002.1"/>
    <property type="molecule type" value="Genomic_DNA"/>
</dbReference>
<name>A0A1H4VY05_PSEAG</name>
<keyword evidence="1" id="KW-1133">Transmembrane helix</keyword>
<feature type="transmembrane region" description="Helical" evidence="1">
    <location>
        <begin position="75"/>
        <end position="98"/>
    </location>
</feature>
<dbReference type="OrthoDB" id="7570420at2"/>
<gene>
    <name evidence="2" type="ORF">SAMN05421553_1568</name>
</gene>
<evidence type="ECO:0000313" key="3">
    <source>
        <dbReference type="Proteomes" id="UP000242849"/>
    </source>
</evidence>